<dbReference type="Proteomes" id="UP001601976">
    <property type="component" value="Unassembled WGS sequence"/>
</dbReference>
<evidence type="ECO:0000313" key="3">
    <source>
        <dbReference type="Proteomes" id="UP001601976"/>
    </source>
</evidence>
<evidence type="ECO:0000313" key="2">
    <source>
        <dbReference type="EMBL" id="MFF3340171.1"/>
    </source>
</evidence>
<gene>
    <name evidence="2" type="ORF">ACFYWW_15755</name>
</gene>
<dbReference type="InterPro" id="IPR024775">
    <property type="entry name" value="DinB-like"/>
</dbReference>
<keyword evidence="3" id="KW-1185">Reference proteome</keyword>
<dbReference type="EMBL" id="JBIAPK010000004">
    <property type="protein sequence ID" value="MFF3340171.1"/>
    <property type="molecule type" value="Genomic_DNA"/>
</dbReference>
<name>A0ABW6RF65_9ACTN</name>
<dbReference type="RefSeq" id="WP_355713650.1">
    <property type="nucleotide sequence ID" value="NZ_JBEXNP010000002.1"/>
</dbReference>
<dbReference type="Pfam" id="PF12867">
    <property type="entry name" value="DinB_2"/>
    <property type="match status" value="1"/>
</dbReference>
<organism evidence="2 3">
    <name type="scientific">Streptomyces flavidovirens</name>
    <dbReference type="NCBI Taxonomy" id="67298"/>
    <lineage>
        <taxon>Bacteria</taxon>
        <taxon>Bacillati</taxon>
        <taxon>Actinomycetota</taxon>
        <taxon>Actinomycetes</taxon>
        <taxon>Kitasatosporales</taxon>
        <taxon>Streptomycetaceae</taxon>
        <taxon>Streptomyces</taxon>
    </lineage>
</organism>
<accession>A0ABW6RF65</accession>
<comment type="caution">
    <text evidence="2">The sequence shown here is derived from an EMBL/GenBank/DDBJ whole genome shotgun (WGS) entry which is preliminary data.</text>
</comment>
<dbReference type="InterPro" id="IPR034660">
    <property type="entry name" value="DinB/YfiT-like"/>
</dbReference>
<sequence length="178" mass="20283">MIWRTEVLDQLDLYWDHQLMPRLAGLTDDEYLWEPLPDCWTIRTDGDGRAMFDWQDPVPEPPPVTTIAWRLCHIAFHVLGIRASAHFGDGSLTIDTASLPVTAEDGLAALHEHYHTWRKGVLSLDDAGMQRPIGEVEGQWGERPMATLVLHVNREVMHHGAEIALLRDLYRAGFKQAR</sequence>
<feature type="domain" description="DinB-like" evidence="1">
    <location>
        <begin position="17"/>
        <end position="163"/>
    </location>
</feature>
<dbReference type="SUPFAM" id="SSF109854">
    <property type="entry name" value="DinB/YfiT-like putative metalloenzymes"/>
    <property type="match status" value="1"/>
</dbReference>
<reference evidence="2 3" key="1">
    <citation type="submission" date="2024-10" db="EMBL/GenBank/DDBJ databases">
        <title>The Natural Products Discovery Center: Release of the First 8490 Sequenced Strains for Exploring Actinobacteria Biosynthetic Diversity.</title>
        <authorList>
            <person name="Kalkreuter E."/>
            <person name="Kautsar S.A."/>
            <person name="Yang D."/>
            <person name="Bader C.D."/>
            <person name="Teijaro C.N."/>
            <person name="Fluegel L."/>
            <person name="Davis C.M."/>
            <person name="Simpson J.R."/>
            <person name="Lauterbach L."/>
            <person name="Steele A.D."/>
            <person name="Gui C."/>
            <person name="Meng S."/>
            <person name="Li G."/>
            <person name="Viehrig K."/>
            <person name="Ye F."/>
            <person name="Su P."/>
            <person name="Kiefer A.F."/>
            <person name="Nichols A."/>
            <person name="Cepeda A.J."/>
            <person name="Yan W."/>
            <person name="Fan B."/>
            <person name="Jiang Y."/>
            <person name="Adhikari A."/>
            <person name="Zheng C.-J."/>
            <person name="Schuster L."/>
            <person name="Cowan T.M."/>
            <person name="Smanski M.J."/>
            <person name="Chevrette M.G."/>
            <person name="De Carvalho L.P.S."/>
            <person name="Shen B."/>
        </authorList>
    </citation>
    <scope>NUCLEOTIDE SEQUENCE [LARGE SCALE GENOMIC DNA]</scope>
    <source>
        <strain evidence="2 3">NPDC003029</strain>
    </source>
</reference>
<proteinExistence type="predicted"/>
<evidence type="ECO:0000259" key="1">
    <source>
        <dbReference type="Pfam" id="PF12867"/>
    </source>
</evidence>
<protein>
    <submittedName>
        <fullName evidence="2">DinB family protein</fullName>
    </submittedName>
</protein>